<name>A0ABQ2KEK1_9MICO</name>
<evidence type="ECO:0008006" key="3">
    <source>
        <dbReference type="Google" id="ProtNLM"/>
    </source>
</evidence>
<evidence type="ECO:0000313" key="1">
    <source>
        <dbReference type="EMBL" id="GGN79475.1"/>
    </source>
</evidence>
<dbReference type="Proteomes" id="UP000626982">
    <property type="component" value="Unassembled WGS sequence"/>
</dbReference>
<dbReference type="EMBL" id="BMLM01000001">
    <property type="protein sequence ID" value="GGN79475.1"/>
    <property type="molecule type" value="Genomic_DNA"/>
</dbReference>
<reference evidence="2" key="1">
    <citation type="journal article" date="2019" name="Int. J. Syst. Evol. Microbiol.">
        <title>The Global Catalogue of Microorganisms (GCM) 10K type strain sequencing project: providing services to taxonomists for standard genome sequencing and annotation.</title>
        <authorList>
            <consortium name="The Broad Institute Genomics Platform"/>
            <consortium name="The Broad Institute Genome Sequencing Center for Infectious Disease"/>
            <person name="Wu L."/>
            <person name="Ma J."/>
        </authorList>
    </citation>
    <scope>NUCLEOTIDE SEQUENCE [LARGE SCALE GENOMIC DNA]</scope>
    <source>
        <strain evidence="2">CGMCC 1.6960</strain>
    </source>
</reference>
<sequence>MADARFSKPTRFSNDWFERIEGDVDPAVRLQLASETAHALLARVRDGADPGVVERILAVAREDGIDTVAELWSHARPHSLPGTLWRVHLLHALVTQRADEAAALYQAGADALPTAAPVIAGVAAPATPDELRSLSDTILRGVFAGDFALALERAAAFAIVTAQGAVRAAHADEAAHPERASARTRLAAQLTDIAGDLRICAGMWRADNLV</sequence>
<keyword evidence="2" id="KW-1185">Reference proteome</keyword>
<organism evidence="1 2">
    <name type="scientific">Agrococcus terreus</name>
    <dbReference type="NCBI Taxonomy" id="574649"/>
    <lineage>
        <taxon>Bacteria</taxon>
        <taxon>Bacillati</taxon>
        <taxon>Actinomycetota</taxon>
        <taxon>Actinomycetes</taxon>
        <taxon>Micrococcales</taxon>
        <taxon>Microbacteriaceae</taxon>
        <taxon>Agrococcus</taxon>
    </lineage>
</organism>
<gene>
    <name evidence="1" type="ORF">GCM10010968_06410</name>
</gene>
<comment type="caution">
    <text evidence="1">The sequence shown here is derived from an EMBL/GenBank/DDBJ whole genome shotgun (WGS) entry which is preliminary data.</text>
</comment>
<accession>A0ABQ2KEK1</accession>
<proteinExistence type="predicted"/>
<dbReference type="RefSeq" id="WP_188715968.1">
    <property type="nucleotide sequence ID" value="NZ_BAABBD010000001.1"/>
</dbReference>
<protein>
    <recommendedName>
        <fullName evidence="3">DNA-directed RNA polymerase subunit beta</fullName>
    </recommendedName>
</protein>
<evidence type="ECO:0000313" key="2">
    <source>
        <dbReference type="Proteomes" id="UP000626982"/>
    </source>
</evidence>